<dbReference type="PROSITE" id="PS50966">
    <property type="entry name" value="ZF_SWIM"/>
    <property type="match status" value="1"/>
</dbReference>
<dbReference type="InterPro" id="IPR000330">
    <property type="entry name" value="SNF2_N"/>
</dbReference>
<keyword evidence="6" id="KW-0547">Nucleotide-binding</keyword>
<keyword evidence="7" id="KW-1185">Reference proteome</keyword>
<keyword evidence="6" id="KW-0347">Helicase</keyword>
<sequence>MEFTIAQIRDFAGDEQTFEKGEKLMKEKAIKSLDIDDFSSPEIIMVNANVVDKKVYREVNMSIDKDDFIVRAHLCGCEEHAQKMTCAHCVAVLLRLMEDSKRKNAEKEQMENKVVDKHAIQIMNIYEEQIVYSSLAMNLKTAIHLEPVLEIRKKNILALTLKIGNEKQYIVKDIALFLDDIAHNVKKAYGKELEFMHNYYSFDETSQKLIDFMRHHEHDVLYFLNHPALEKAPQSRNICMTPDALDEFYELYTDQDVMHRMKEKTLINMRFLATNPPFSLQIHKDAQQIFHISLNEGDYRLFKGRNHLYVLMNHILYRCDKDFTKACEPMLSGCLEHHNTLTVSDGLMSAFYNNVILNVKKYLPLHGEDISMYAPLPLECKVYIDMPKQNVISARLLYCYGDDMYNAFSDTSLSASRNFNDEIAVRLIFTKYMTRIDAMEGLAYIEHSQDAIYEFLNKGFEELSQTCEMFASEKFRKLQIRDSVNISMGVRIESDLLEIDFDTFDFPVEELQEVLKAYRLNKKYYRMRNGSFVNIEDSALQELSFILDGMHVSEKELESGKIKVPKYRSLYIDKSLKDAEMIKVERDATFKDIIRSIRNVKDSDFKVPHSLKNILRNYQKDGFRWLKTMANYGFGGILADDMGIGKTLQVITLLEDEKLHDPQAISLVVCPSSLILNWQSEIAKFSDALTSILITGNMEERKALIYKAKDYDVVITSYDYLKRDIEHYENFHFTYQIIDEAQYIKNHNTKNAVSVKQIQAAHRFALTGTPIENSLAELWSIFDFLMPGYLYTYPYFKKQYEIPIVKENDPITLKELKRMVEPFILRRVKKDVLKELPEKVEHTMMIELDEETRKLYMANVSLIREDLHKSFKQKGFENSKIMVLSMLTRLRQLCCDPRLLYENYQGVGNKINACMEFIENCRASGKKVLLFSQFTSLLSLIEKELKQREIDYYLLKGSTPKVQRQQYVNAFNVDATPVFLISLKAGGTGLNLTSAEVVIHFDPWWNVSAQNQATDRAYRIGQHNNVQVVKLIAKDTIEEKIMHLQELKQDLSDSIIHLNDGLITSMSKDEIMDLF</sequence>
<dbReference type="Gene3D" id="3.40.50.10810">
    <property type="entry name" value="Tandem AAA-ATPase domain"/>
    <property type="match status" value="1"/>
</dbReference>
<dbReference type="Pfam" id="PF00271">
    <property type="entry name" value="Helicase_C"/>
    <property type="match status" value="1"/>
</dbReference>
<keyword evidence="6" id="KW-0067">ATP-binding</keyword>
<keyword evidence="2" id="KW-0479">Metal-binding</keyword>
<keyword evidence="2" id="KW-0862">Zinc</keyword>
<dbReference type="CDD" id="cd18012">
    <property type="entry name" value="DEXQc_arch_SWI2_SNF2"/>
    <property type="match status" value="1"/>
</dbReference>
<dbReference type="RefSeq" id="WP_132225288.1">
    <property type="nucleotide sequence ID" value="NZ_JANKBG010000017.1"/>
</dbReference>
<dbReference type="PANTHER" id="PTHR10799">
    <property type="entry name" value="SNF2/RAD54 HELICASE FAMILY"/>
    <property type="match status" value="1"/>
</dbReference>
<feature type="domain" description="SWIM-type" evidence="3">
    <location>
        <begin position="57"/>
        <end position="97"/>
    </location>
</feature>
<keyword evidence="2" id="KW-0863">Zinc-finger</keyword>
<dbReference type="CDD" id="cd18793">
    <property type="entry name" value="SF2_C_SNF"/>
    <property type="match status" value="1"/>
</dbReference>
<name>A0A4R3T8W3_9FIRM</name>
<dbReference type="InterPro" id="IPR013663">
    <property type="entry name" value="Helicase_SWF/SNF/SWI_bac"/>
</dbReference>
<dbReference type="GO" id="GO:0005524">
    <property type="term" value="F:ATP binding"/>
    <property type="evidence" value="ECO:0007669"/>
    <property type="project" value="InterPro"/>
</dbReference>
<accession>A0A4R3T8W3</accession>
<dbReference type="InterPro" id="IPR001650">
    <property type="entry name" value="Helicase_C-like"/>
</dbReference>
<dbReference type="SUPFAM" id="SSF52540">
    <property type="entry name" value="P-loop containing nucleoside triphosphate hydrolases"/>
    <property type="match status" value="2"/>
</dbReference>
<dbReference type="AlphaFoldDB" id="A0A4R3T8W3"/>
<evidence type="ECO:0000259" key="3">
    <source>
        <dbReference type="PROSITE" id="PS50966"/>
    </source>
</evidence>
<evidence type="ECO:0000313" key="7">
    <source>
        <dbReference type="Proteomes" id="UP000295773"/>
    </source>
</evidence>
<dbReference type="SMART" id="SM00487">
    <property type="entry name" value="DEXDc"/>
    <property type="match status" value="1"/>
</dbReference>
<dbReference type="Gene3D" id="3.40.50.300">
    <property type="entry name" value="P-loop containing nucleotide triphosphate hydrolases"/>
    <property type="match status" value="1"/>
</dbReference>
<dbReference type="GO" id="GO:0016787">
    <property type="term" value="F:hydrolase activity"/>
    <property type="evidence" value="ECO:0007669"/>
    <property type="project" value="UniProtKB-KW"/>
</dbReference>
<protein>
    <submittedName>
        <fullName evidence="6">SNF2 family DNA or RNA helicase</fullName>
    </submittedName>
</protein>
<evidence type="ECO:0000259" key="5">
    <source>
        <dbReference type="PROSITE" id="PS51194"/>
    </source>
</evidence>
<evidence type="ECO:0000259" key="4">
    <source>
        <dbReference type="PROSITE" id="PS51192"/>
    </source>
</evidence>
<dbReference type="InterPro" id="IPR049730">
    <property type="entry name" value="SNF2/RAD54-like_C"/>
</dbReference>
<dbReference type="PROSITE" id="PS51192">
    <property type="entry name" value="HELICASE_ATP_BIND_1"/>
    <property type="match status" value="1"/>
</dbReference>
<feature type="domain" description="Helicase C-terminal" evidence="5">
    <location>
        <begin position="910"/>
        <end position="1070"/>
    </location>
</feature>
<dbReference type="SMART" id="SM00490">
    <property type="entry name" value="HELICc"/>
    <property type="match status" value="1"/>
</dbReference>
<organism evidence="6 7">
    <name type="scientific">Longicatena caecimuris</name>
    <dbReference type="NCBI Taxonomy" id="1796635"/>
    <lineage>
        <taxon>Bacteria</taxon>
        <taxon>Bacillati</taxon>
        <taxon>Bacillota</taxon>
        <taxon>Erysipelotrichia</taxon>
        <taxon>Erysipelotrichales</taxon>
        <taxon>Erysipelotrichaceae</taxon>
        <taxon>Longicatena</taxon>
    </lineage>
</organism>
<dbReference type="InterPro" id="IPR007527">
    <property type="entry name" value="Znf_SWIM"/>
</dbReference>
<reference evidence="6 7" key="1">
    <citation type="submission" date="2019-03" db="EMBL/GenBank/DDBJ databases">
        <title>Genomic Encyclopedia of Type Strains, Phase IV (KMG-IV): sequencing the most valuable type-strain genomes for metagenomic binning, comparative biology and taxonomic classification.</title>
        <authorList>
            <person name="Goeker M."/>
        </authorList>
    </citation>
    <scope>NUCLEOTIDE SEQUENCE [LARGE SCALE GENOMIC DNA]</scope>
    <source>
        <strain evidence="6 7">DSM 29481</strain>
    </source>
</reference>
<dbReference type="Pfam" id="PF08455">
    <property type="entry name" value="SNF2_assoc"/>
    <property type="match status" value="1"/>
</dbReference>
<dbReference type="Proteomes" id="UP000295773">
    <property type="component" value="Unassembled WGS sequence"/>
</dbReference>
<evidence type="ECO:0000256" key="1">
    <source>
        <dbReference type="ARBA" id="ARBA00022801"/>
    </source>
</evidence>
<dbReference type="GO" id="GO:0008270">
    <property type="term" value="F:zinc ion binding"/>
    <property type="evidence" value="ECO:0007669"/>
    <property type="project" value="UniProtKB-KW"/>
</dbReference>
<feature type="domain" description="Helicase ATP-binding" evidence="4">
    <location>
        <begin position="627"/>
        <end position="788"/>
    </location>
</feature>
<dbReference type="PROSITE" id="PS51194">
    <property type="entry name" value="HELICASE_CTER"/>
    <property type="match status" value="1"/>
</dbReference>
<dbReference type="InterPro" id="IPR038718">
    <property type="entry name" value="SNF2-like_sf"/>
</dbReference>
<gene>
    <name evidence="6" type="ORF">EDD61_11837</name>
</gene>
<dbReference type="FunFam" id="3.40.50.10810:FF:000054">
    <property type="entry name" value="Helicase, Snf2 family"/>
    <property type="match status" value="1"/>
</dbReference>
<dbReference type="Pfam" id="PF00176">
    <property type="entry name" value="SNF2-rel_dom"/>
    <property type="match status" value="1"/>
</dbReference>
<proteinExistence type="predicted"/>
<evidence type="ECO:0000256" key="2">
    <source>
        <dbReference type="PROSITE-ProRule" id="PRU00325"/>
    </source>
</evidence>
<dbReference type="InterPro" id="IPR027417">
    <property type="entry name" value="P-loop_NTPase"/>
</dbReference>
<dbReference type="GO" id="GO:0004386">
    <property type="term" value="F:helicase activity"/>
    <property type="evidence" value="ECO:0007669"/>
    <property type="project" value="UniProtKB-KW"/>
</dbReference>
<dbReference type="InterPro" id="IPR014001">
    <property type="entry name" value="Helicase_ATP-bd"/>
</dbReference>
<comment type="caution">
    <text evidence="6">The sequence shown here is derived from an EMBL/GenBank/DDBJ whole genome shotgun (WGS) entry which is preliminary data.</text>
</comment>
<evidence type="ECO:0000313" key="6">
    <source>
        <dbReference type="EMBL" id="TCU57594.1"/>
    </source>
</evidence>
<keyword evidence="1" id="KW-0378">Hydrolase</keyword>
<dbReference type="EMBL" id="SMBP01000018">
    <property type="protein sequence ID" value="TCU57594.1"/>
    <property type="molecule type" value="Genomic_DNA"/>
</dbReference>